<dbReference type="Proteomes" id="UP000004322">
    <property type="component" value="Unassembled WGS sequence"/>
</dbReference>
<accession>G5JMK6</accession>
<sequence>MSKPINIAFKTDAAIVQSARDVFKAHNYSLTGALRTFLTNVAVTGEVDLPSPEELEKERLLRELQAEVKASLTEMAAGQYYTEEELRDYLDI</sequence>
<proteinExistence type="predicted"/>
<organism evidence="1 2">
    <name type="scientific">Streptococcus criceti HS-6</name>
    <dbReference type="NCBI Taxonomy" id="873449"/>
    <lineage>
        <taxon>Bacteria</taxon>
        <taxon>Bacillati</taxon>
        <taxon>Bacillota</taxon>
        <taxon>Bacilli</taxon>
        <taxon>Lactobacillales</taxon>
        <taxon>Streptococcaceae</taxon>
        <taxon>Streptococcus</taxon>
    </lineage>
</organism>
<dbReference type="GO" id="GO:0006355">
    <property type="term" value="P:regulation of DNA-templated transcription"/>
    <property type="evidence" value="ECO:0007669"/>
    <property type="project" value="InterPro"/>
</dbReference>
<dbReference type="EMBL" id="AEUV02000002">
    <property type="protein sequence ID" value="EHI73971.1"/>
    <property type="molecule type" value="Genomic_DNA"/>
</dbReference>
<evidence type="ECO:0000313" key="2">
    <source>
        <dbReference type="Proteomes" id="UP000004322"/>
    </source>
</evidence>
<name>G5JMK6_STRCG</name>
<evidence type="ECO:0000313" key="1">
    <source>
        <dbReference type="EMBL" id="EHI73971.1"/>
    </source>
</evidence>
<keyword evidence="2" id="KW-1185">Reference proteome</keyword>
<comment type="caution">
    <text evidence="1">The sequence shown here is derived from an EMBL/GenBank/DDBJ whole genome shotgun (WGS) entry which is preliminary data.</text>
</comment>
<dbReference type="InterPro" id="IPR013321">
    <property type="entry name" value="Arc_rbn_hlx_hlx"/>
</dbReference>
<reference evidence="1" key="1">
    <citation type="submission" date="2011-07" db="EMBL/GenBank/DDBJ databases">
        <authorList>
            <person name="Stanhope M.J."/>
            <person name="Durkin A.S."/>
            <person name="Hostetler J."/>
            <person name="Kim M."/>
            <person name="Radune D."/>
            <person name="Singh I."/>
            <person name="Town C.D."/>
        </authorList>
    </citation>
    <scope>NUCLEOTIDE SEQUENCE [LARGE SCALE GENOMIC DNA]</scope>
    <source>
        <strain evidence="1">HS-6</strain>
    </source>
</reference>
<gene>
    <name evidence="1" type="ORF">STRCR_1268</name>
</gene>
<protein>
    <submittedName>
        <fullName evidence="1">Toxin-antitoxin system, antitoxin component, ribbon-helix-helix domain protein</fullName>
    </submittedName>
</protein>
<dbReference type="Gene3D" id="1.10.1220.10">
    <property type="entry name" value="Met repressor-like"/>
    <property type="match status" value="1"/>
</dbReference>
<dbReference type="RefSeq" id="WP_004226602.1">
    <property type="nucleotide sequence ID" value="NZ_AEUV02000002.1"/>
</dbReference>
<dbReference type="AlphaFoldDB" id="G5JMK6"/>